<dbReference type="InterPro" id="IPR036737">
    <property type="entry name" value="OmpA-like_sf"/>
</dbReference>
<dbReference type="Proteomes" id="UP000657372">
    <property type="component" value="Unassembled WGS sequence"/>
</dbReference>
<comment type="caution">
    <text evidence="4">The sequence shown here is derived from an EMBL/GenBank/DDBJ whole genome shotgun (WGS) entry which is preliminary data.</text>
</comment>
<evidence type="ECO:0000256" key="1">
    <source>
        <dbReference type="PROSITE-ProRule" id="PRU00473"/>
    </source>
</evidence>
<dbReference type="Gene3D" id="3.30.1330.60">
    <property type="entry name" value="OmpA-like domain"/>
    <property type="match status" value="1"/>
</dbReference>
<evidence type="ECO:0000256" key="2">
    <source>
        <dbReference type="SAM" id="SignalP"/>
    </source>
</evidence>
<keyword evidence="2" id="KW-0732">Signal</keyword>
<feature type="chain" id="PRO_5046857151" evidence="2">
    <location>
        <begin position="23"/>
        <end position="1376"/>
    </location>
</feature>
<evidence type="ECO:0000259" key="3">
    <source>
        <dbReference type="PROSITE" id="PS51123"/>
    </source>
</evidence>
<evidence type="ECO:0000313" key="5">
    <source>
        <dbReference type="Proteomes" id="UP000657372"/>
    </source>
</evidence>
<evidence type="ECO:0000313" key="4">
    <source>
        <dbReference type="EMBL" id="MBF8176240.1"/>
    </source>
</evidence>
<reference evidence="4 5" key="1">
    <citation type="submission" date="2020-11" db="EMBL/GenBank/DDBJ databases">
        <title>WGS of Herminiimonas contaminans strain Marseille-Q4544 isolated from planarians Schmidtea mediterranea.</title>
        <authorList>
            <person name="Kangale L."/>
        </authorList>
    </citation>
    <scope>NUCLEOTIDE SEQUENCE [LARGE SCALE GENOMIC DNA]</scope>
    <source>
        <strain evidence="4 5">Marseille-Q4544</strain>
    </source>
</reference>
<dbReference type="InterPro" id="IPR006665">
    <property type="entry name" value="OmpA-like"/>
</dbReference>
<name>A0ABS0ENG5_9BURK</name>
<dbReference type="CDD" id="cd07185">
    <property type="entry name" value="OmpA_C-like"/>
    <property type="match status" value="1"/>
</dbReference>
<sequence length="1376" mass="150632">MMLRPHTIALAISMLFAGPSTWADTEINGKRIDNGRIDLHSIPRPAEVQPKIAYPMPSGVTRAEATEMRNRAAQVPAAPADLSKALQEAKGLSLFVSGKADLTPSAKESLDALIAEIHARKGVIAGMRIAIVGHTDNQRLSPNAKRIFTDNQGLSEARALTVAAYLKQALKNPAITYSIDGKGESQPLASNATPEGMAKNRRVGLQVWFDMAAPVVALPKPAPCSPQAMSQMIDAPFRITIDGVPFQGNDANEADGQRCTDVALERADIQVRYDSLAIAPTMNIWATPNAAVKGQQVEFRAWSNYIPWLKKAELRLFKAGQKTQEQPLEVLPVSWTGVTNWTAPVVADDQVFYLLRVYDEQGRFDETSLKSLNLLNRAMPANEDQDKIERERLTGYGENSLALRNIPVTGGTITVNGTHMQPGQRVAALGLDLPVDANGKFAMKQIMPAGPQSVEVTVTEADGRANSFRRNLNIAANDWFYLALGDLTVGQNKTSGPIKLVTGDNGDHYDNKVYVDGRAAFYLKGKIKGEYLLTASADTREGPFKDLFSNFSSKDPKYLLRSIDPNLYYPVYGDDSTTVDDAPTQGKFYVKLQKGDSHALWGNFKTSWTGTELMQYSRGLYGAQLRHRSEDATTYGEKQTQIDAFLADPGTLSSREEFRGTGGSLYYLRHLDITQGSERVWVEVRDKDSGMVIERRELAPAQDYEINYLQGRILLQSPLSSTGGSASLIMTSAVSGNPVYLVTTYEYAPGVTAINNLSTGFRGSQWLNDHVQLGISSYHQGEDGTSQTLKGVDGTFRYKPGTWVKFEVAQSKGPGSGSQTSLDGGFGFNSLNPGTNQTAGAQRVEAAVDLAEVTDDMKGKFSAYAQNRERGYSAPGQIGVSGEAIRQTGVNADVEIVQGTRLLVKADQRNGDLQDSQNLEVAVRQTINPEWDVAVGTRMDDRSKVVANASPLLSQVGSRTDAQVRVGYKPERKDGKPGEKDDWEAYGFVQATLDHDATRDANNRVGVGGSLQVSERVKLLAEVSDGSMGIGGKVGADYRVSDRSNAYLTYAMETESPDIAWRGRQGTLVSGASTRVSDQLRVFGEGRASNGAGPQSLTQAFGIDWAPNDRWNWGAKAEYGTVSDPLAGDLERRALGGSVGYKKDGLKYGGSLEWRKDSGNVSGERTTWLMRNTLGYQVDPAWRILSKFNVSRSRNNQGAFIDGNYREFVLASAYRPVDNDRWNTLFKYTNLNNVPTNGQLTPSGLNADYAQRSQVFAVDTIYDLLPWLSVGGKYAFRIGELKTPVAGGEWFSSRADLWVLRADIHFVKEWDALVEFRNLRATEAKDAKAGALVGLYRHFDKGIKAGVGYNFTNYSDDLTDLSYRARGFFVNVLATY</sequence>
<feature type="signal peptide" evidence="2">
    <location>
        <begin position="1"/>
        <end position="22"/>
    </location>
</feature>
<keyword evidence="1" id="KW-0472">Membrane</keyword>
<dbReference type="SUPFAM" id="SSF103088">
    <property type="entry name" value="OmpA-like"/>
    <property type="match status" value="1"/>
</dbReference>
<dbReference type="PROSITE" id="PS51123">
    <property type="entry name" value="OMPA_2"/>
    <property type="match status" value="1"/>
</dbReference>
<gene>
    <name evidence="4" type="ORF">IXC47_00940</name>
</gene>
<dbReference type="EMBL" id="JADOEL010000001">
    <property type="protein sequence ID" value="MBF8176240.1"/>
    <property type="molecule type" value="Genomic_DNA"/>
</dbReference>
<dbReference type="RefSeq" id="WP_195874434.1">
    <property type="nucleotide sequence ID" value="NZ_JADOEL010000001.1"/>
</dbReference>
<dbReference type="PANTHER" id="PTHR30329:SF21">
    <property type="entry name" value="LIPOPROTEIN YIAD-RELATED"/>
    <property type="match status" value="1"/>
</dbReference>
<feature type="domain" description="OmpA-like" evidence="3">
    <location>
        <begin position="82"/>
        <end position="211"/>
    </location>
</feature>
<dbReference type="PANTHER" id="PTHR30329">
    <property type="entry name" value="STATOR ELEMENT OF FLAGELLAR MOTOR COMPLEX"/>
    <property type="match status" value="1"/>
</dbReference>
<dbReference type="InterPro" id="IPR050330">
    <property type="entry name" value="Bact_OuterMem_StrucFunc"/>
</dbReference>
<protein>
    <submittedName>
        <fullName evidence="4">OmpA family protein</fullName>
    </submittedName>
</protein>
<dbReference type="Pfam" id="PF00691">
    <property type="entry name" value="OmpA"/>
    <property type="match status" value="1"/>
</dbReference>
<organism evidence="4 5">
    <name type="scientific">Herminiimonas contaminans</name>
    <dbReference type="NCBI Taxonomy" id="1111140"/>
    <lineage>
        <taxon>Bacteria</taxon>
        <taxon>Pseudomonadati</taxon>
        <taxon>Pseudomonadota</taxon>
        <taxon>Betaproteobacteria</taxon>
        <taxon>Burkholderiales</taxon>
        <taxon>Oxalobacteraceae</taxon>
        <taxon>Herminiimonas</taxon>
    </lineage>
</organism>
<dbReference type="SUPFAM" id="SSF56935">
    <property type="entry name" value="Porins"/>
    <property type="match status" value="1"/>
</dbReference>
<keyword evidence="5" id="KW-1185">Reference proteome</keyword>
<accession>A0ABS0ENG5</accession>
<proteinExistence type="predicted"/>